<organism evidence="2">
    <name type="scientific">mine drainage metagenome</name>
    <dbReference type="NCBI Taxonomy" id="410659"/>
    <lineage>
        <taxon>unclassified sequences</taxon>
        <taxon>metagenomes</taxon>
        <taxon>ecological metagenomes</taxon>
    </lineage>
</organism>
<reference evidence="2" key="2">
    <citation type="journal article" date="2014" name="ISME J.">
        <title>Microbial stratification in low pH oxic and suboxic macroscopic growths along an acid mine drainage.</title>
        <authorList>
            <person name="Mendez-Garcia C."/>
            <person name="Mesa V."/>
            <person name="Sprenger R.R."/>
            <person name="Richter M."/>
            <person name="Diez M.S."/>
            <person name="Solano J."/>
            <person name="Bargiela R."/>
            <person name="Golyshina O.V."/>
            <person name="Manteca A."/>
            <person name="Ramos J.L."/>
            <person name="Gallego J.R."/>
            <person name="Llorente I."/>
            <person name="Martins Dos Santos V.A."/>
            <person name="Jensen O.N."/>
            <person name="Pelaez A.I."/>
            <person name="Sanchez J."/>
            <person name="Ferrer M."/>
        </authorList>
    </citation>
    <scope>NUCLEOTIDE SEQUENCE</scope>
</reference>
<sequence>MFLKRIIFFDGDGTLWYPKRTKYNKPPWSVYVDSRTKRNPLKHQTLTPHTLETLKSLKRKGIKLAVISTQPGKYKKDRDAHLHMKLRHFGISRFFDYVEASKVVANHTKPDAKSVQMLKVLRKAHLPKSSALMIGDLYESDYAQAKKIGIDAVLIDRFEIARSDHRYSRVRKRAHDVSGVIKYI</sequence>
<accession>T1CCC6</accession>
<dbReference type="InterPro" id="IPR051540">
    <property type="entry name" value="S-2-haloacid_dehalogenase"/>
</dbReference>
<dbReference type="Pfam" id="PF13419">
    <property type="entry name" value="HAD_2"/>
    <property type="match status" value="1"/>
</dbReference>
<comment type="caution">
    <text evidence="2">The sequence shown here is derived from an EMBL/GenBank/DDBJ whole genome shotgun (WGS) entry which is preliminary data.</text>
</comment>
<gene>
    <name evidence="2" type="ORF">B2A_02066</name>
</gene>
<name>T1CCC6_9ZZZZ</name>
<dbReference type="SUPFAM" id="SSF56784">
    <property type="entry name" value="HAD-like"/>
    <property type="match status" value="1"/>
</dbReference>
<protein>
    <submittedName>
        <fullName evidence="2">Haloacid dehalogenase superfamily enzyme, subfamily IA</fullName>
    </submittedName>
</protein>
<dbReference type="InterPro" id="IPR023214">
    <property type="entry name" value="HAD_sf"/>
</dbReference>
<dbReference type="Gene3D" id="3.40.50.1000">
    <property type="entry name" value="HAD superfamily/HAD-like"/>
    <property type="match status" value="1"/>
</dbReference>
<dbReference type="PANTHER" id="PTHR43316">
    <property type="entry name" value="HYDROLASE, HALOACID DELAHOGENASE-RELATED"/>
    <property type="match status" value="1"/>
</dbReference>
<dbReference type="AlphaFoldDB" id="T1CCC6"/>
<dbReference type="InterPro" id="IPR041492">
    <property type="entry name" value="HAD_2"/>
</dbReference>
<dbReference type="GO" id="GO:0016787">
    <property type="term" value="F:hydrolase activity"/>
    <property type="evidence" value="ECO:0007669"/>
    <property type="project" value="UniProtKB-KW"/>
</dbReference>
<keyword evidence="1" id="KW-0378">Hydrolase</keyword>
<dbReference type="PANTHER" id="PTHR43316:SF8">
    <property type="entry name" value="HAD FAMILY HYDROLASE"/>
    <property type="match status" value="1"/>
</dbReference>
<reference evidence="2" key="1">
    <citation type="submission" date="2013-08" db="EMBL/GenBank/DDBJ databases">
        <authorList>
            <person name="Mendez C."/>
            <person name="Richter M."/>
            <person name="Ferrer M."/>
            <person name="Sanchez J."/>
        </authorList>
    </citation>
    <scope>NUCLEOTIDE SEQUENCE</scope>
</reference>
<dbReference type="InterPro" id="IPR036412">
    <property type="entry name" value="HAD-like_sf"/>
</dbReference>
<evidence type="ECO:0000313" key="2">
    <source>
        <dbReference type="EMBL" id="EQD64315.1"/>
    </source>
</evidence>
<evidence type="ECO:0000256" key="1">
    <source>
        <dbReference type="ARBA" id="ARBA00022801"/>
    </source>
</evidence>
<dbReference type="EMBL" id="AUZZ01001452">
    <property type="protein sequence ID" value="EQD64315.1"/>
    <property type="molecule type" value="Genomic_DNA"/>
</dbReference>
<proteinExistence type="predicted"/>